<dbReference type="EnsemblPlants" id="KQL28183">
    <property type="protein sequence ID" value="KQL28183"/>
    <property type="gene ID" value="SETIT_016382mg"/>
</dbReference>
<dbReference type="AlphaFoldDB" id="K3YQ40"/>
<dbReference type="SUPFAM" id="SSF53756">
    <property type="entry name" value="UDP-Glycosyltransferase/glycogen phosphorylase"/>
    <property type="match status" value="1"/>
</dbReference>
<dbReference type="CDD" id="cd03784">
    <property type="entry name" value="GT1_Gtf-like"/>
    <property type="match status" value="1"/>
</dbReference>
<evidence type="ECO:0000313" key="5">
    <source>
        <dbReference type="Proteomes" id="UP000004995"/>
    </source>
</evidence>
<reference evidence="4" key="2">
    <citation type="submission" date="2018-08" db="UniProtKB">
        <authorList>
            <consortium name="EnsemblPlants"/>
        </authorList>
    </citation>
    <scope>IDENTIFICATION</scope>
    <source>
        <strain evidence="4">Yugu1</strain>
    </source>
</reference>
<keyword evidence="5" id="KW-1185">Reference proteome</keyword>
<dbReference type="Gene3D" id="3.40.50.2000">
    <property type="entry name" value="Glycogen Phosphorylase B"/>
    <property type="match status" value="2"/>
</dbReference>
<comment type="similarity">
    <text evidence="1">Belongs to the UDP-glycosyltransferase family.</text>
</comment>
<dbReference type="InterPro" id="IPR035595">
    <property type="entry name" value="UDP_glycos_trans_CS"/>
</dbReference>
<dbReference type="Gramene" id="KQL28183">
    <property type="protein sequence ID" value="KQL28183"/>
    <property type="gene ID" value="SETIT_016382mg"/>
</dbReference>
<dbReference type="Proteomes" id="UP000004995">
    <property type="component" value="Unassembled WGS sequence"/>
</dbReference>
<dbReference type="PROSITE" id="PS00375">
    <property type="entry name" value="UDPGT"/>
    <property type="match status" value="1"/>
</dbReference>
<dbReference type="Pfam" id="PF26168">
    <property type="entry name" value="Glyco_transf_N"/>
    <property type="match status" value="1"/>
</dbReference>
<dbReference type="HOGENOM" id="CLU_001724_2_2_1"/>
<feature type="domain" description="Glycosyltransferase N-terminal" evidence="3">
    <location>
        <begin position="262"/>
        <end position="502"/>
    </location>
</feature>
<proteinExistence type="inferred from homology"/>
<protein>
    <recommendedName>
        <fullName evidence="3">Glycosyltransferase N-terminal domain-containing protein</fullName>
    </recommendedName>
</protein>
<evidence type="ECO:0000313" key="4">
    <source>
        <dbReference type="EnsemblPlants" id="KQL28183"/>
    </source>
</evidence>
<dbReference type="eggNOG" id="KOG1192">
    <property type="taxonomic scope" value="Eukaryota"/>
</dbReference>
<dbReference type="FunFam" id="3.40.50.2000:FF:000104">
    <property type="entry name" value="Glycosyltransferase"/>
    <property type="match status" value="1"/>
</dbReference>
<organism evidence="4 5">
    <name type="scientific">Setaria italica</name>
    <name type="common">Foxtail millet</name>
    <name type="synonym">Panicum italicum</name>
    <dbReference type="NCBI Taxonomy" id="4555"/>
    <lineage>
        <taxon>Eukaryota</taxon>
        <taxon>Viridiplantae</taxon>
        <taxon>Streptophyta</taxon>
        <taxon>Embryophyta</taxon>
        <taxon>Tracheophyta</taxon>
        <taxon>Spermatophyta</taxon>
        <taxon>Magnoliopsida</taxon>
        <taxon>Liliopsida</taxon>
        <taxon>Poales</taxon>
        <taxon>Poaceae</taxon>
        <taxon>PACMAD clade</taxon>
        <taxon>Panicoideae</taxon>
        <taxon>Panicodae</taxon>
        <taxon>Paniceae</taxon>
        <taxon>Cenchrinae</taxon>
        <taxon>Setaria</taxon>
    </lineage>
</organism>
<dbReference type="EMBL" id="AGNK02000053">
    <property type="status" value="NOT_ANNOTATED_CDS"/>
    <property type="molecule type" value="Genomic_DNA"/>
</dbReference>
<keyword evidence="2" id="KW-0808">Transferase</keyword>
<dbReference type="InterPro" id="IPR002213">
    <property type="entry name" value="UDP_glucos_trans"/>
</dbReference>
<dbReference type="GO" id="GO:0035251">
    <property type="term" value="F:UDP-glucosyltransferase activity"/>
    <property type="evidence" value="ECO:0000318"/>
    <property type="project" value="GO_Central"/>
</dbReference>
<accession>K3YQ40</accession>
<dbReference type="PANTHER" id="PTHR48047">
    <property type="entry name" value="GLYCOSYLTRANSFERASE"/>
    <property type="match status" value="1"/>
</dbReference>
<evidence type="ECO:0000259" key="3">
    <source>
        <dbReference type="Pfam" id="PF26168"/>
    </source>
</evidence>
<dbReference type="InParanoid" id="K3YQ40"/>
<dbReference type="PANTHER" id="PTHR48047:SF25">
    <property type="entry name" value="OS02G0207100 PROTEIN"/>
    <property type="match status" value="1"/>
</dbReference>
<sequence>MQYFLCRGLQPTNAWSPSRKFIKTCCVDGGQHETEEKGSRFGALFRLKNGNFACIWQAIITFWSAVPSRVPRGEHRKRQAVVLMHCGSAGLETVRTSGVGSSFFGLYLPRYMQGSDAYKASRRHLLLVFPLPSLLAIATTLVVSKCTDATRQKSLERSPCRSTTQSHSQITRKLLVRSTMAPRLLAAMMPQLLRNNNGSTSPMEMQIVHGPSNECTKVTRSVCCTIRARSGVLGTFIMAPTEEPAAATLASPPPPPPPPHFVIVPLVAQGHTIPMVDFARLLAERGARVSLVTTPVNGARLRGVAGQAARAKLALELVELPFPTGVDGLPPGIENVDQVTDHNHFVPLFDALQKLAGPLEAYLRGLPPPRPSCIISDWCNGWTAGVAASLGIPRLFFHGPPCFYSLCDLNAVDHGLHERTAAAADDQEKFVVPGMPVRVEVTKATAPGFLNSPGWEALWSECLDAMRTADGAVVNTFLDLEAQFLACYEAALGKPVWALGPFCLANKDADDMASRGNRPNVAQQSAVTAWLDTKDTDSVVYVSFGSLVRKLPEQLFEVGHGLEDSGEPFLWVVKEHEAAAPEVREWLAALEARTAGRGLVVRGWAPQLAVLSHRAVGGFVTHCGWNSLLEAIAHGVPVVTWPHFADQFLNERLVVDVLGVGVPVGAASPVMIFDDESAPVARGDITRAVSALMGGGAEAAERRRKAKEYGERAHRAMERGGSSYENLTQLIESFRQSGGKEAGTVRACSALKEQKVNVLPLQVCSGSTDAEA</sequence>
<dbReference type="FunFam" id="3.40.50.2000:FF:000063">
    <property type="entry name" value="Glycosyltransferase"/>
    <property type="match status" value="1"/>
</dbReference>
<evidence type="ECO:0000256" key="2">
    <source>
        <dbReference type="ARBA" id="ARBA00022679"/>
    </source>
</evidence>
<dbReference type="InterPro" id="IPR058980">
    <property type="entry name" value="Glyco_transf_N"/>
</dbReference>
<dbReference type="Pfam" id="PF00201">
    <property type="entry name" value="UDPGT"/>
    <property type="match status" value="1"/>
</dbReference>
<evidence type="ECO:0000256" key="1">
    <source>
        <dbReference type="ARBA" id="ARBA00009995"/>
    </source>
</evidence>
<name>K3YQ40_SETIT</name>
<reference evidence="5" key="1">
    <citation type="journal article" date="2012" name="Nat. Biotechnol.">
        <title>Reference genome sequence of the model plant Setaria.</title>
        <authorList>
            <person name="Bennetzen J.L."/>
            <person name="Schmutz J."/>
            <person name="Wang H."/>
            <person name="Percifield R."/>
            <person name="Hawkins J."/>
            <person name="Pontaroli A.C."/>
            <person name="Estep M."/>
            <person name="Feng L."/>
            <person name="Vaughn J.N."/>
            <person name="Grimwood J."/>
            <person name="Jenkins J."/>
            <person name="Barry K."/>
            <person name="Lindquist E."/>
            <person name="Hellsten U."/>
            <person name="Deshpande S."/>
            <person name="Wang X."/>
            <person name="Wu X."/>
            <person name="Mitros T."/>
            <person name="Triplett J."/>
            <person name="Yang X."/>
            <person name="Ye C.Y."/>
            <person name="Mauro-Herrera M."/>
            <person name="Wang L."/>
            <person name="Li P."/>
            <person name="Sharma M."/>
            <person name="Sharma R."/>
            <person name="Ronald P.C."/>
            <person name="Panaud O."/>
            <person name="Kellogg E.A."/>
            <person name="Brutnell T.P."/>
            <person name="Doust A.N."/>
            <person name="Tuskan G.A."/>
            <person name="Rokhsar D."/>
            <person name="Devos K.M."/>
        </authorList>
    </citation>
    <scope>NUCLEOTIDE SEQUENCE [LARGE SCALE GENOMIC DNA]</scope>
    <source>
        <strain evidence="5">cv. Yugu1</strain>
    </source>
</reference>
<dbReference type="FunCoup" id="K3YQ40">
    <property type="interactions" value="15"/>
</dbReference>